<evidence type="ECO:0000256" key="3">
    <source>
        <dbReference type="ARBA" id="ARBA00022801"/>
    </source>
</evidence>
<name>A0A7S8IEZ0_9CHLR</name>
<dbReference type="InterPro" id="IPR006710">
    <property type="entry name" value="Glyco_hydro_43"/>
</dbReference>
<dbReference type="InterPro" id="IPR023296">
    <property type="entry name" value="Glyco_hydro_beta-prop_sf"/>
</dbReference>
<evidence type="ECO:0000256" key="5">
    <source>
        <dbReference type="RuleBase" id="RU361187"/>
    </source>
</evidence>
<dbReference type="PANTHER" id="PTHR43301:SF3">
    <property type="entry name" value="ARABINAN ENDO-1,5-ALPHA-L-ARABINOSIDASE A-RELATED"/>
    <property type="match status" value="1"/>
</dbReference>
<keyword evidence="4 5" id="KW-0326">Glycosidase</keyword>
<keyword evidence="3 5" id="KW-0378">Hydrolase</keyword>
<accession>A0A7S8IEZ0</accession>
<evidence type="ECO:0000256" key="2">
    <source>
        <dbReference type="ARBA" id="ARBA00009865"/>
    </source>
</evidence>
<dbReference type="InterPro" id="IPR050727">
    <property type="entry name" value="GH43_arabinanases"/>
</dbReference>
<dbReference type="AlphaFoldDB" id="A0A7S8IEZ0"/>
<dbReference type="GO" id="GO:0004553">
    <property type="term" value="F:hydrolase activity, hydrolyzing O-glycosyl compounds"/>
    <property type="evidence" value="ECO:0007669"/>
    <property type="project" value="InterPro"/>
</dbReference>
<evidence type="ECO:0000256" key="1">
    <source>
        <dbReference type="ARBA" id="ARBA00004834"/>
    </source>
</evidence>
<dbReference type="GO" id="GO:0005975">
    <property type="term" value="P:carbohydrate metabolic process"/>
    <property type="evidence" value="ECO:0007669"/>
    <property type="project" value="InterPro"/>
</dbReference>
<dbReference type="RefSeq" id="WP_195170432.1">
    <property type="nucleotide sequence ID" value="NZ_CP062983.1"/>
</dbReference>
<dbReference type="KEGG" id="pmet:G4Y79_22195"/>
<dbReference type="SUPFAM" id="SSF75005">
    <property type="entry name" value="Arabinanase/levansucrase/invertase"/>
    <property type="match status" value="1"/>
</dbReference>
<protein>
    <submittedName>
        <fullName evidence="6">Family 43 glycosylhydrolase</fullName>
    </submittedName>
</protein>
<comment type="similarity">
    <text evidence="2 5">Belongs to the glycosyl hydrolase 43 family.</text>
</comment>
<evidence type="ECO:0000256" key="4">
    <source>
        <dbReference type="ARBA" id="ARBA00023295"/>
    </source>
</evidence>
<dbReference type="PANTHER" id="PTHR43301">
    <property type="entry name" value="ARABINAN ENDO-1,5-ALPHA-L-ARABINOSIDASE"/>
    <property type="match status" value="1"/>
</dbReference>
<dbReference type="EMBL" id="CP062983">
    <property type="protein sequence ID" value="QPC82363.1"/>
    <property type="molecule type" value="Genomic_DNA"/>
</dbReference>
<proteinExistence type="inferred from homology"/>
<organism evidence="6 7">
    <name type="scientific">Phototrophicus methaneseepsis</name>
    <dbReference type="NCBI Taxonomy" id="2710758"/>
    <lineage>
        <taxon>Bacteria</taxon>
        <taxon>Bacillati</taxon>
        <taxon>Chloroflexota</taxon>
        <taxon>Candidatus Thermofontia</taxon>
        <taxon>Phototrophicales</taxon>
        <taxon>Phototrophicaceae</taxon>
        <taxon>Phototrophicus</taxon>
    </lineage>
</organism>
<gene>
    <name evidence="6" type="ORF">G4Y79_22195</name>
</gene>
<dbReference type="Pfam" id="PF04616">
    <property type="entry name" value="Glyco_hydro_43"/>
    <property type="match status" value="1"/>
</dbReference>
<evidence type="ECO:0000313" key="7">
    <source>
        <dbReference type="Proteomes" id="UP000594468"/>
    </source>
</evidence>
<reference evidence="6 7" key="1">
    <citation type="submission" date="2020-02" db="EMBL/GenBank/DDBJ databases">
        <authorList>
            <person name="Zheng R.K."/>
            <person name="Sun C.M."/>
        </authorList>
    </citation>
    <scope>NUCLEOTIDE SEQUENCE [LARGE SCALE GENOMIC DNA]</scope>
    <source>
        <strain evidence="7">rifampicinis</strain>
    </source>
</reference>
<dbReference type="CDD" id="cd08981">
    <property type="entry name" value="GH43_Bt1873-like"/>
    <property type="match status" value="1"/>
</dbReference>
<dbReference type="Proteomes" id="UP000594468">
    <property type="component" value="Chromosome"/>
</dbReference>
<comment type="pathway">
    <text evidence="1">Glycan metabolism; L-arabinan degradation.</text>
</comment>
<sequence>MLKTTEINIRDPFVLPMPSEQQYYLYGTIGTETWEGKASGIDYYTSQDLENWEGPFAAFRPPAGFWADRNFWAPEVHAYLGRYYMFASFKAEGVSRGTQILAADTPKGPFLPISEGPMTPRDWECLDGTLYVDAEKQPWMVFCHEWVQVGDGEVCAVRLSDDLSAAVGQPQLLFHASEAPWAQEIHPKGRSGYVTDGPFMHRLSNGELIMLWSSFSTGGYTVGIARTASGDITGPWEQDAEPLYAGDGGHCMVFRTFDGQLLLAYHRPNETPQERPFFVPLREEGSTLVIDQNA</sequence>
<dbReference type="Gene3D" id="2.115.10.20">
    <property type="entry name" value="Glycosyl hydrolase domain, family 43"/>
    <property type="match status" value="1"/>
</dbReference>
<evidence type="ECO:0000313" key="6">
    <source>
        <dbReference type="EMBL" id="QPC82363.1"/>
    </source>
</evidence>
<keyword evidence="7" id="KW-1185">Reference proteome</keyword>